<keyword evidence="7" id="KW-1185">Reference proteome</keyword>
<dbReference type="InterPro" id="IPR003439">
    <property type="entry name" value="ABC_transporter-like_ATP-bd"/>
</dbReference>
<dbReference type="SMART" id="SM00382">
    <property type="entry name" value="AAA"/>
    <property type="match status" value="1"/>
</dbReference>
<keyword evidence="3 6" id="KW-0067">ATP-binding</keyword>
<dbReference type="Gene3D" id="3.40.50.300">
    <property type="entry name" value="P-loop containing nucleotide triphosphate hydrolases"/>
    <property type="match status" value="1"/>
</dbReference>
<dbReference type="GO" id="GO:0016887">
    <property type="term" value="F:ATP hydrolysis activity"/>
    <property type="evidence" value="ECO:0007669"/>
    <property type="project" value="InterPro"/>
</dbReference>
<dbReference type="PROSITE" id="PS50893">
    <property type="entry name" value="ABC_TRANSPORTER_2"/>
    <property type="match status" value="1"/>
</dbReference>
<gene>
    <name evidence="6" type="ORF">LOC68_18380</name>
</gene>
<dbReference type="EMBL" id="JAJKFT010000010">
    <property type="protein sequence ID" value="MCC9630366.1"/>
    <property type="molecule type" value="Genomic_DNA"/>
</dbReference>
<name>A0A9X1MP76_9BACT</name>
<evidence type="ECO:0000256" key="3">
    <source>
        <dbReference type="ARBA" id="ARBA00022840"/>
    </source>
</evidence>
<dbReference type="GO" id="GO:0005524">
    <property type="term" value="F:ATP binding"/>
    <property type="evidence" value="ECO:0007669"/>
    <property type="project" value="UniProtKB-KW"/>
</dbReference>
<evidence type="ECO:0000256" key="4">
    <source>
        <dbReference type="ARBA" id="ARBA00038388"/>
    </source>
</evidence>
<reference evidence="6" key="1">
    <citation type="submission" date="2021-11" db="EMBL/GenBank/DDBJ databases">
        <title>Genome sequence.</title>
        <authorList>
            <person name="Sun Q."/>
        </authorList>
    </citation>
    <scope>NUCLEOTIDE SEQUENCE</scope>
    <source>
        <strain evidence="6">JC732</strain>
    </source>
</reference>
<dbReference type="InterPro" id="IPR017911">
    <property type="entry name" value="MacB-like_ATP-bd"/>
</dbReference>
<sequence length="235" mass="25913">MQAMRMAAEFENLQKHYHLGDVVVKALRGVTAAFPEGDFVALMGSSGSGKSTLLNLLGALDRPTSGRYILGGYDVSTLNDRQLSQVRNQLIGFIFQSYNLIAQYTVLENIQVPLQYRPGRPPISKRDVNRCLDLAAQVGLTERLDHRPYQLSGGQQQRVAIARALLNDPAIILADEPTGNLDSKTGKEIMQILGHLNREGRTIIMVTHEADIAEQAKRQIYMRDGLIAGEGIFPG</sequence>
<evidence type="ECO:0000313" key="6">
    <source>
        <dbReference type="EMBL" id="MCC9630366.1"/>
    </source>
</evidence>
<evidence type="ECO:0000256" key="1">
    <source>
        <dbReference type="ARBA" id="ARBA00022448"/>
    </source>
</evidence>
<keyword evidence="1" id="KW-0813">Transport</keyword>
<dbReference type="InterPro" id="IPR027417">
    <property type="entry name" value="P-loop_NTPase"/>
</dbReference>
<evidence type="ECO:0000259" key="5">
    <source>
        <dbReference type="PROSITE" id="PS50893"/>
    </source>
</evidence>
<dbReference type="PANTHER" id="PTHR24220">
    <property type="entry name" value="IMPORT ATP-BINDING PROTEIN"/>
    <property type="match status" value="1"/>
</dbReference>
<dbReference type="FunFam" id="3.40.50.300:FF:000032">
    <property type="entry name" value="Export ABC transporter ATP-binding protein"/>
    <property type="match status" value="1"/>
</dbReference>
<dbReference type="PANTHER" id="PTHR24220:SF86">
    <property type="entry name" value="ABC TRANSPORTER ABCH.1"/>
    <property type="match status" value="1"/>
</dbReference>
<accession>A0A9X1MP76</accession>
<dbReference type="PROSITE" id="PS00211">
    <property type="entry name" value="ABC_TRANSPORTER_1"/>
    <property type="match status" value="1"/>
</dbReference>
<protein>
    <submittedName>
        <fullName evidence="6">ABC transporter ATP-binding protein</fullName>
    </submittedName>
</protein>
<comment type="caution">
    <text evidence="6">The sequence shown here is derived from an EMBL/GenBank/DDBJ whole genome shotgun (WGS) entry which is preliminary data.</text>
</comment>
<dbReference type="RefSeq" id="WP_230269156.1">
    <property type="nucleotide sequence ID" value="NZ_JAJKFU010000002.1"/>
</dbReference>
<organism evidence="6 7">
    <name type="scientific">Blastopirellula sediminis</name>
    <dbReference type="NCBI Taxonomy" id="2894196"/>
    <lineage>
        <taxon>Bacteria</taxon>
        <taxon>Pseudomonadati</taxon>
        <taxon>Planctomycetota</taxon>
        <taxon>Planctomycetia</taxon>
        <taxon>Pirellulales</taxon>
        <taxon>Pirellulaceae</taxon>
        <taxon>Blastopirellula</taxon>
    </lineage>
</organism>
<dbReference type="GO" id="GO:0005886">
    <property type="term" value="C:plasma membrane"/>
    <property type="evidence" value="ECO:0007669"/>
    <property type="project" value="TreeGrafter"/>
</dbReference>
<dbReference type="SUPFAM" id="SSF52540">
    <property type="entry name" value="P-loop containing nucleoside triphosphate hydrolases"/>
    <property type="match status" value="1"/>
</dbReference>
<evidence type="ECO:0000256" key="2">
    <source>
        <dbReference type="ARBA" id="ARBA00022741"/>
    </source>
</evidence>
<dbReference type="Pfam" id="PF00005">
    <property type="entry name" value="ABC_tran"/>
    <property type="match status" value="1"/>
</dbReference>
<dbReference type="AlphaFoldDB" id="A0A9X1MP76"/>
<feature type="domain" description="ABC transporter" evidence="5">
    <location>
        <begin position="8"/>
        <end position="234"/>
    </location>
</feature>
<comment type="similarity">
    <text evidence="4">Belongs to the ABC transporter superfamily. Macrolide exporter (TC 3.A.1.122) family.</text>
</comment>
<dbReference type="InterPro" id="IPR015854">
    <property type="entry name" value="ABC_transpr_LolD-like"/>
</dbReference>
<keyword evidence="2" id="KW-0547">Nucleotide-binding</keyword>
<dbReference type="InterPro" id="IPR017871">
    <property type="entry name" value="ABC_transporter-like_CS"/>
</dbReference>
<dbReference type="CDD" id="cd03255">
    <property type="entry name" value="ABC_MJ0796_LolCDE_FtsE"/>
    <property type="match status" value="1"/>
</dbReference>
<dbReference type="InterPro" id="IPR003593">
    <property type="entry name" value="AAA+_ATPase"/>
</dbReference>
<evidence type="ECO:0000313" key="7">
    <source>
        <dbReference type="Proteomes" id="UP001139103"/>
    </source>
</evidence>
<dbReference type="GO" id="GO:0098796">
    <property type="term" value="C:membrane protein complex"/>
    <property type="evidence" value="ECO:0007669"/>
    <property type="project" value="UniProtKB-ARBA"/>
</dbReference>
<dbReference type="Proteomes" id="UP001139103">
    <property type="component" value="Unassembled WGS sequence"/>
</dbReference>
<proteinExistence type="inferred from homology"/>
<dbReference type="GO" id="GO:0022857">
    <property type="term" value="F:transmembrane transporter activity"/>
    <property type="evidence" value="ECO:0007669"/>
    <property type="project" value="TreeGrafter"/>
</dbReference>